<organism evidence="1 2">
    <name type="scientific">Cryptosporidium meleagridis</name>
    <dbReference type="NCBI Taxonomy" id="93969"/>
    <lineage>
        <taxon>Eukaryota</taxon>
        <taxon>Sar</taxon>
        <taxon>Alveolata</taxon>
        <taxon>Apicomplexa</taxon>
        <taxon>Conoidasida</taxon>
        <taxon>Coccidia</taxon>
        <taxon>Eucoccidiorida</taxon>
        <taxon>Eimeriorina</taxon>
        <taxon>Cryptosporidiidae</taxon>
        <taxon>Cryptosporidium</taxon>
    </lineage>
</organism>
<dbReference type="AlphaFoldDB" id="A0A2P4Z140"/>
<reference evidence="1 2" key="1">
    <citation type="submission" date="2014-04" db="EMBL/GenBank/DDBJ databases">
        <title>Comparative Genomics of Cryptosporidium Species.</title>
        <authorList>
            <person name="Silva J.C."/>
            <person name="Su Q."/>
            <person name="Chalmers R."/>
            <person name="Chibucos M.C."/>
            <person name="Elwin K."/>
            <person name="Godinez A."/>
            <person name="Guo F."/>
            <person name="Huynh K."/>
            <person name="Orvis J."/>
            <person name="Ott S."/>
            <person name="Sadzewicz L."/>
            <person name="Sengamalay N."/>
            <person name="Shetty A."/>
            <person name="Sun M."/>
            <person name="Tallon L."/>
            <person name="Xiao L."/>
            <person name="Zhang H."/>
            <person name="Fraser C.M."/>
            <person name="Zhu G."/>
            <person name="Kissinger J."/>
            <person name="Widmer G."/>
        </authorList>
    </citation>
    <scope>NUCLEOTIDE SEQUENCE [LARGE SCALE GENOMIC DNA]</scope>
    <source>
        <strain evidence="1 2">UKMEL1</strain>
    </source>
</reference>
<evidence type="ECO:0000313" key="1">
    <source>
        <dbReference type="EMBL" id="POM83795.1"/>
    </source>
</evidence>
<protein>
    <submittedName>
        <fullName evidence="1">Uncharacterized protein</fullName>
    </submittedName>
</protein>
<dbReference type="Proteomes" id="UP000236928">
    <property type="component" value="Unassembled WGS sequence"/>
</dbReference>
<accession>A0A2P4Z140</accession>
<dbReference type="EMBL" id="JIBK01000023">
    <property type="protein sequence ID" value="POM83795.1"/>
    <property type="molecule type" value="Genomic_DNA"/>
</dbReference>
<name>A0A2P4Z140_9CRYT</name>
<dbReference type="OrthoDB" id="340187at2759"/>
<sequence>MLGSRKYRRWLNNQLLINKGRAFQIHQYCDNFEFDEIESLIISSSFRDPNYAISPSIWIRLCSDDKLHELFLNCKEGNEQLGELMITPREGLAIPTRNFLANLKKICSNLDLNENYFLNNENCDENILEENFANINLKNCITGYLSKIFQEVLSLLDRDDLVRFISNIENLIIELIQNNELQKQEKLHEHAHKLVIISEQDCKMMKVYNIKDENIDNSFCSLSSEFELHLNSCQNSDSIIIKGCNKLLRKIIHCLCDHYRIISRSISTIGNNNNNNKRDHEKTMILSLPKSSNIITLSKTKITTLLKIYQHYSKKQFNSTSNWY</sequence>
<gene>
    <name evidence="1" type="ORF">CmeUKMEL1_09180</name>
</gene>
<dbReference type="VEuPathDB" id="CryptoDB:CmeUKMEL1_09180"/>
<comment type="caution">
    <text evidence="1">The sequence shown here is derived from an EMBL/GenBank/DDBJ whole genome shotgun (WGS) entry which is preliminary data.</text>
</comment>
<keyword evidence="2" id="KW-1185">Reference proteome</keyword>
<evidence type="ECO:0000313" key="2">
    <source>
        <dbReference type="Proteomes" id="UP000236928"/>
    </source>
</evidence>
<proteinExistence type="predicted"/>